<dbReference type="OrthoDB" id="9805698at2"/>
<dbReference type="AlphaFoldDB" id="A0A451GF61"/>
<dbReference type="CDD" id="cd05398">
    <property type="entry name" value="NT_ClassII-CCAase"/>
    <property type="match status" value="1"/>
</dbReference>
<evidence type="ECO:0000256" key="5">
    <source>
        <dbReference type="ARBA" id="ARBA00022723"/>
    </source>
</evidence>
<evidence type="ECO:0000259" key="12">
    <source>
        <dbReference type="Pfam" id="PF01743"/>
    </source>
</evidence>
<comment type="caution">
    <text evidence="14">The sequence shown here is derived from an EMBL/GenBank/DDBJ whole genome shotgun (WGS) entry which is preliminary data.</text>
</comment>
<evidence type="ECO:0000256" key="11">
    <source>
        <dbReference type="RuleBase" id="RU003953"/>
    </source>
</evidence>
<dbReference type="PANTHER" id="PTHR47545:SF1">
    <property type="entry name" value="MULTIFUNCTIONAL CCA PROTEIN"/>
    <property type="match status" value="1"/>
</dbReference>
<dbReference type="PIRSF" id="PIRSF000813">
    <property type="entry name" value="CCA_bact"/>
    <property type="match status" value="1"/>
</dbReference>
<evidence type="ECO:0000256" key="9">
    <source>
        <dbReference type="ARBA" id="ARBA00022842"/>
    </source>
</evidence>
<dbReference type="InterPro" id="IPR043519">
    <property type="entry name" value="NT_sf"/>
</dbReference>
<keyword evidence="8" id="KW-0067">ATP-binding</keyword>
<dbReference type="InterPro" id="IPR002646">
    <property type="entry name" value="PolA_pol_head_dom"/>
</dbReference>
<evidence type="ECO:0000256" key="6">
    <source>
        <dbReference type="ARBA" id="ARBA00022741"/>
    </source>
</evidence>
<keyword evidence="2 11" id="KW-0808">Transferase</keyword>
<evidence type="ECO:0000256" key="4">
    <source>
        <dbReference type="ARBA" id="ARBA00022695"/>
    </source>
</evidence>
<dbReference type="GO" id="GO:0005524">
    <property type="term" value="F:ATP binding"/>
    <property type="evidence" value="ECO:0007669"/>
    <property type="project" value="UniProtKB-KW"/>
</dbReference>
<dbReference type="SUPFAM" id="SSF81301">
    <property type="entry name" value="Nucleotidyltransferase"/>
    <property type="match status" value="1"/>
</dbReference>
<dbReference type="InterPro" id="IPR050124">
    <property type="entry name" value="tRNA_CCA-adding_enzyme"/>
</dbReference>
<dbReference type="EMBL" id="RSFE01000003">
    <property type="protein sequence ID" value="RWU11772.1"/>
    <property type="molecule type" value="Genomic_DNA"/>
</dbReference>
<keyword evidence="5" id="KW-0479">Metal-binding</keyword>
<evidence type="ECO:0008006" key="16">
    <source>
        <dbReference type="Google" id="ProtNLM"/>
    </source>
</evidence>
<dbReference type="SUPFAM" id="SSF81891">
    <property type="entry name" value="Poly A polymerase C-terminal region-like"/>
    <property type="match status" value="1"/>
</dbReference>
<reference evidence="14 15" key="1">
    <citation type="submission" date="2018-12" db="EMBL/GenBank/DDBJ databases">
        <authorList>
            <person name="Li A."/>
            <person name="Zhang M."/>
            <person name="Zhu H."/>
        </authorList>
    </citation>
    <scope>NUCLEOTIDE SEQUENCE [LARGE SCALE GENOMIC DNA]</scope>
    <source>
        <strain evidence="14 15">R04H25</strain>
    </source>
</reference>
<organism evidence="14 15">
    <name type="scientific">Pseudidiomarina gelatinasegens</name>
    <dbReference type="NCBI Taxonomy" id="2487740"/>
    <lineage>
        <taxon>Bacteria</taxon>
        <taxon>Pseudomonadati</taxon>
        <taxon>Pseudomonadota</taxon>
        <taxon>Gammaproteobacteria</taxon>
        <taxon>Alteromonadales</taxon>
        <taxon>Idiomarinaceae</taxon>
        <taxon>Pseudidiomarina</taxon>
    </lineage>
</organism>
<dbReference type="Proteomes" id="UP000288789">
    <property type="component" value="Unassembled WGS sequence"/>
</dbReference>
<keyword evidence="10 11" id="KW-0694">RNA-binding</keyword>
<keyword evidence="4" id="KW-0548">Nucleotidyltransferase</keyword>
<evidence type="ECO:0000256" key="1">
    <source>
        <dbReference type="ARBA" id="ARBA00001946"/>
    </source>
</evidence>
<dbReference type="GO" id="GO:0004810">
    <property type="term" value="F:CCA tRNA nucleotidyltransferase activity"/>
    <property type="evidence" value="ECO:0007669"/>
    <property type="project" value="InterPro"/>
</dbReference>
<dbReference type="GO" id="GO:0001680">
    <property type="term" value="P:tRNA 3'-terminal CCA addition"/>
    <property type="evidence" value="ECO:0007669"/>
    <property type="project" value="InterPro"/>
</dbReference>
<dbReference type="RefSeq" id="WP_128352056.1">
    <property type="nucleotide sequence ID" value="NZ_JBLXIM010000001.1"/>
</dbReference>
<dbReference type="Pfam" id="PF12627">
    <property type="entry name" value="PolyA_pol_RNAbd"/>
    <property type="match status" value="1"/>
</dbReference>
<evidence type="ECO:0000259" key="13">
    <source>
        <dbReference type="Pfam" id="PF12627"/>
    </source>
</evidence>
<evidence type="ECO:0000256" key="3">
    <source>
        <dbReference type="ARBA" id="ARBA00022694"/>
    </source>
</evidence>
<dbReference type="InterPro" id="IPR012006">
    <property type="entry name" value="CCA_bact"/>
</dbReference>
<dbReference type="InterPro" id="IPR032828">
    <property type="entry name" value="PolyA_RNA-bd"/>
</dbReference>
<keyword evidence="7" id="KW-0692">RNA repair</keyword>
<dbReference type="GO" id="GO:0046872">
    <property type="term" value="F:metal ion binding"/>
    <property type="evidence" value="ECO:0007669"/>
    <property type="project" value="UniProtKB-KW"/>
</dbReference>
<feature type="domain" description="tRNA nucleotidyltransferase/poly(A) polymerase RNA and SrmB- binding" evidence="13">
    <location>
        <begin position="149"/>
        <end position="211"/>
    </location>
</feature>
<name>A0A451GF61_9GAMM</name>
<dbReference type="Gene3D" id="1.10.3090.10">
    <property type="entry name" value="cca-adding enzyme, domain 2"/>
    <property type="match status" value="1"/>
</dbReference>
<dbReference type="GO" id="GO:0003723">
    <property type="term" value="F:RNA binding"/>
    <property type="evidence" value="ECO:0007669"/>
    <property type="project" value="UniProtKB-KW"/>
</dbReference>
<evidence type="ECO:0000256" key="7">
    <source>
        <dbReference type="ARBA" id="ARBA00022800"/>
    </source>
</evidence>
<gene>
    <name evidence="14" type="ORF">EGC76_05820</name>
</gene>
<evidence type="ECO:0000256" key="2">
    <source>
        <dbReference type="ARBA" id="ARBA00022679"/>
    </source>
</evidence>
<dbReference type="Pfam" id="PF01743">
    <property type="entry name" value="PolyA_pol"/>
    <property type="match status" value="1"/>
</dbReference>
<accession>A0A451GF61</accession>
<feature type="domain" description="Poly A polymerase head" evidence="12">
    <location>
        <begin position="3"/>
        <end position="122"/>
    </location>
</feature>
<keyword evidence="6" id="KW-0547">Nucleotide-binding</keyword>
<keyword evidence="15" id="KW-1185">Reference proteome</keyword>
<comment type="similarity">
    <text evidence="11">Belongs to the tRNA nucleotidyltransferase/poly(A) polymerase family.</text>
</comment>
<evidence type="ECO:0000256" key="8">
    <source>
        <dbReference type="ARBA" id="ARBA00022840"/>
    </source>
</evidence>
<dbReference type="PANTHER" id="PTHR47545">
    <property type="entry name" value="MULTIFUNCTIONAL CCA PROTEIN"/>
    <property type="match status" value="1"/>
</dbReference>
<sequence length="369" mass="40967">MKIYLVGGAVRDQLLGKPVHERDYVVVGASAEDMLARGFRQVGKDFPVFLHPKTGEEYALARTERKDGQGYTGFAVSADKTVTLEDDLLRRDLTINAIAQDDAGQLIDPYHGLDDIKQKSLRHVSPAFAEDPLRVLRVARFAARFAEDGFTVAPETLALMQAMSAQGELSTLAAERVWRETEKALTSSSPHVYWQVLIAANALTPWFAELTDTLNTSDMASQLERIKSEADTTIAWALTCQRLNHMQLTSLQQRLRVPNDYQDLTGAALKINYQPHHAIDADWAFQAICQADGWRRPEKLARLVTLWKALGLPAKEAQQLRLAFEQAQSVKAKDVIAIAAQNGEPLNGPEIGVAVREAQRTAMLNAWQP</sequence>
<keyword evidence="9" id="KW-0460">Magnesium</keyword>
<evidence type="ECO:0000256" key="10">
    <source>
        <dbReference type="ARBA" id="ARBA00022884"/>
    </source>
</evidence>
<dbReference type="Gene3D" id="3.30.460.10">
    <property type="entry name" value="Beta Polymerase, domain 2"/>
    <property type="match status" value="1"/>
</dbReference>
<evidence type="ECO:0000313" key="14">
    <source>
        <dbReference type="EMBL" id="RWU11772.1"/>
    </source>
</evidence>
<proteinExistence type="inferred from homology"/>
<protein>
    <recommendedName>
        <fullName evidence="16">tRNA nucleotidyltransferase</fullName>
    </recommendedName>
</protein>
<evidence type="ECO:0000313" key="15">
    <source>
        <dbReference type="Proteomes" id="UP000288789"/>
    </source>
</evidence>
<dbReference type="GO" id="GO:0042245">
    <property type="term" value="P:RNA repair"/>
    <property type="evidence" value="ECO:0007669"/>
    <property type="project" value="UniProtKB-KW"/>
</dbReference>
<keyword evidence="3" id="KW-0819">tRNA processing</keyword>
<comment type="cofactor">
    <cofactor evidence="1">
        <name>Mg(2+)</name>
        <dbReference type="ChEBI" id="CHEBI:18420"/>
    </cofactor>
</comment>